<sequence>MFPEFHKVTYSSFYLLYRVKHKLYYAEISAGERRGYQYEIDFERSDECIDFTMMCVFFFFVSVDNIWSSKNASIFDFSPSLKRKLNLVGTLGGQKLKIFNIFEMNREKPQKNEGKRDFLRKTSLRQNRIFYFAIIQKLIDTIEILNFSNSNLYEICQNCENVQLLVSKIHILNNIHKENNFIKAEAIYFEFPSIFEVTKDLL</sequence>
<name>A0A6G0TEX9_APHGL</name>
<evidence type="ECO:0000313" key="2">
    <source>
        <dbReference type="Proteomes" id="UP000475862"/>
    </source>
</evidence>
<dbReference type="AlphaFoldDB" id="A0A6G0TEX9"/>
<dbReference type="Proteomes" id="UP000475862">
    <property type="component" value="Unassembled WGS sequence"/>
</dbReference>
<keyword evidence="2" id="KW-1185">Reference proteome</keyword>
<protein>
    <submittedName>
        <fullName evidence="1">Uncharacterized protein</fullName>
    </submittedName>
</protein>
<evidence type="ECO:0000313" key="1">
    <source>
        <dbReference type="EMBL" id="KAE9531859.1"/>
    </source>
</evidence>
<gene>
    <name evidence="1" type="ORF">AGLY_010061</name>
</gene>
<proteinExistence type="predicted"/>
<comment type="caution">
    <text evidence="1">The sequence shown here is derived from an EMBL/GenBank/DDBJ whole genome shotgun (WGS) entry which is preliminary data.</text>
</comment>
<accession>A0A6G0TEX9</accession>
<dbReference type="EMBL" id="VYZN01000040">
    <property type="protein sequence ID" value="KAE9531859.1"/>
    <property type="molecule type" value="Genomic_DNA"/>
</dbReference>
<reference evidence="1 2" key="1">
    <citation type="submission" date="2019-08" db="EMBL/GenBank/DDBJ databases">
        <title>The genome of the soybean aphid Biotype 1, its phylome, world population structure and adaptation to the North American continent.</title>
        <authorList>
            <person name="Giordano R."/>
            <person name="Donthu R.K."/>
            <person name="Hernandez A.G."/>
            <person name="Wright C.L."/>
            <person name="Zimin A.V."/>
        </authorList>
    </citation>
    <scope>NUCLEOTIDE SEQUENCE [LARGE SCALE GENOMIC DNA]</scope>
    <source>
        <tissue evidence="1">Whole aphids</tissue>
    </source>
</reference>
<organism evidence="1 2">
    <name type="scientific">Aphis glycines</name>
    <name type="common">Soybean aphid</name>
    <dbReference type="NCBI Taxonomy" id="307491"/>
    <lineage>
        <taxon>Eukaryota</taxon>
        <taxon>Metazoa</taxon>
        <taxon>Ecdysozoa</taxon>
        <taxon>Arthropoda</taxon>
        <taxon>Hexapoda</taxon>
        <taxon>Insecta</taxon>
        <taxon>Pterygota</taxon>
        <taxon>Neoptera</taxon>
        <taxon>Paraneoptera</taxon>
        <taxon>Hemiptera</taxon>
        <taxon>Sternorrhyncha</taxon>
        <taxon>Aphidomorpha</taxon>
        <taxon>Aphidoidea</taxon>
        <taxon>Aphididae</taxon>
        <taxon>Aphidini</taxon>
        <taxon>Aphis</taxon>
        <taxon>Aphis</taxon>
    </lineage>
</organism>